<sequence length="71" mass="8254">MITESELKTARALLEKLNTALVDKDNLKTLKYNTKFHEVFIHACPNKRFSKIDRICTVFIAFLQGKHYSIP</sequence>
<dbReference type="GO" id="GO:0003677">
    <property type="term" value="F:DNA binding"/>
    <property type="evidence" value="ECO:0007669"/>
    <property type="project" value="UniProtKB-KW"/>
</dbReference>
<keyword evidence="6" id="KW-1185">Reference proteome</keyword>
<dbReference type="Gene3D" id="1.20.120.530">
    <property type="entry name" value="GntR ligand-binding domain-like"/>
    <property type="match status" value="1"/>
</dbReference>
<dbReference type="Pfam" id="PF07729">
    <property type="entry name" value="FCD"/>
    <property type="match status" value="1"/>
</dbReference>
<protein>
    <submittedName>
        <fullName evidence="5">DNA-binding GntR family transcriptional regulator</fullName>
    </submittedName>
</protein>
<feature type="domain" description="GntR C-terminal" evidence="4">
    <location>
        <begin position="2"/>
        <end position="51"/>
    </location>
</feature>
<proteinExistence type="predicted"/>
<reference evidence="5 6" key="1">
    <citation type="submission" date="2023-07" db="EMBL/GenBank/DDBJ databases">
        <title>Genomic Encyclopedia of Type Strains, Phase IV (KMG-IV): sequencing the most valuable type-strain genomes for metagenomic binning, comparative biology and taxonomic classification.</title>
        <authorList>
            <person name="Goeker M."/>
        </authorList>
    </citation>
    <scope>NUCLEOTIDE SEQUENCE [LARGE SCALE GENOMIC DNA]</scope>
    <source>
        <strain evidence="5 6">DSM 23494</strain>
    </source>
</reference>
<name>A0ABU0ALQ5_9BACI</name>
<evidence type="ECO:0000256" key="1">
    <source>
        <dbReference type="ARBA" id="ARBA00023015"/>
    </source>
</evidence>
<evidence type="ECO:0000256" key="2">
    <source>
        <dbReference type="ARBA" id="ARBA00023125"/>
    </source>
</evidence>
<keyword evidence="1" id="KW-0805">Transcription regulation</keyword>
<accession>A0ABU0ALQ5</accession>
<dbReference type="InterPro" id="IPR008920">
    <property type="entry name" value="TF_FadR/GntR_C"/>
</dbReference>
<evidence type="ECO:0000256" key="3">
    <source>
        <dbReference type="ARBA" id="ARBA00023163"/>
    </source>
</evidence>
<organism evidence="5 6">
    <name type="scientific">Cytobacillus purgationiresistens</name>
    <dbReference type="NCBI Taxonomy" id="863449"/>
    <lineage>
        <taxon>Bacteria</taxon>
        <taxon>Bacillati</taxon>
        <taxon>Bacillota</taxon>
        <taxon>Bacilli</taxon>
        <taxon>Bacillales</taxon>
        <taxon>Bacillaceae</taxon>
        <taxon>Cytobacillus</taxon>
    </lineage>
</organism>
<dbReference type="EMBL" id="JAUSUB010000021">
    <property type="protein sequence ID" value="MDQ0272203.1"/>
    <property type="molecule type" value="Genomic_DNA"/>
</dbReference>
<keyword evidence="2 5" id="KW-0238">DNA-binding</keyword>
<dbReference type="Proteomes" id="UP001238088">
    <property type="component" value="Unassembled WGS sequence"/>
</dbReference>
<evidence type="ECO:0000313" key="6">
    <source>
        <dbReference type="Proteomes" id="UP001238088"/>
    </source>
</evidence>
<comment type="caution">
    <text evidence="5">The sequence shown here is derived from an EMBL/GenBank/DDBJ whole genome shotgun (WGS) entry which is preliminary data.</text>
</comment>
<evidence type="ECO:0000259" key="4">
    <source>
        <dbReference type="Pfam" id="PF07729"/>
    </source>
</evidence>
<dbReference type="SUPFAM" id="SSF48008">
    <property type="entry name" value="GntR ligand-binding domain-like"/>
    <property type="match status" value="1"/>
</dbReference>
<keyword evidence="3" id="KW-0804">Transcription</keyword>
<evidence type="ECO:0000313" key="5">
    <source>
        <dbReference type="EMBL" id="MDQ0272203.1"/>
    </source>
</evidence>
<dbReference type="InterPro" id="IPR011711">
    <property type="entry name" value="GntR_C"/>
</dbReference>
<gene>
    <name evidence="5" type="ORF">J2S17_004095</name>
</gene>